<dbReference type="InterPro" id="IPR036627">
    <property type="entry name" value="CobW-likC_sf"/>
</dbReference>
<comment type="catalytic activity">
    <reaction evidence="5">
        <text>GTP + H2O = GDP + phosphate + H(+)</text>
        <dbReference type="Rhea" id="RHEA:19669"/>
        <dbReference type="ChEBI" id="CHEBI:15377"/>
        <dbReference type="ChEBI" id="CHEBI:15378"/>
        <dbReference type="ChEBI" id="CHEBI:37565"/>
        <dbReference type="ChEBI" id="CHEBI:43474"/>
        <dbReference type="ChEBI" id="CHEBI:58189"/>
    </reaction>
    <physiologicalReaction direction="left-to-right" evidence="5">
        <dbReference type="Rhea" id="RHEA:19670"/>
    </physiologicalReaction>
</comment>
<protein>
    <submittedName>
        <fullName evidence="7">GTP-binding protein</fullName>
    </submittedName>
</protein>
<evidence type="ECO:0000256" key="5">
    <source>
        <dbReference type="ARBA" id="ARBA00049117"/>
    </source>
</evidence>
<dbReference type="AlphaFoldDB" id="A0A927PM40"/>
<gene>
    <name evidence="7" type="ORF">HT102_15250</name>
</gene>
<sequence length="375" mass="39907">MGPWTRSPVACRIRDEDEPRGVVRVGASIPVVVVAGFLGAGKTTLVNHVLRSAGELRVGVLVNDFGAINIDAFLVAGQVDNMMTLTNGCICCEVDTDDIEESLASLAGIAPRLDMILVEASGVAEPGALVQVVRATGDERFHCSSVIVVIDAAEHARVELDRHASVADLVLLNKADQLASEARDELVARIGAAARGAPVIPTVRGALDLDLLVDASSRVERRAGRLDRPVQLTLDALLREECDEAEEPHDHAHAHQVESVAWTSSVPVHPRAFMDLLEQRPAGVYRVKGLLDLGGFGDGACYVLQVVGRSIEIERRSWPAGAPPRTELVLIGHGMDQVALRAGLEACVAAAPGPGEEHAMLRVLRFVDDDEACGP</sequence>
<dbReference type="EMBL" id="JACYWE010000012">
    <property type="protein sequence ID" value="MBD8507845.1"/>
    <property type="molecule type" value="Genomic_DNA"/>
</dbReference>
<dbReference type="PANTHER" id="PTHR13748">
    <property type="entry name" value="COBW-RELATED"/>
    <property type="match status" value="1"/>
</dbReference>
<comment type="similarity">
    <text evidence="4">Belongs to the SIMIBI class G3E GTPase family. ZNG1 subfamily.</text>
</comment>
<name>A0A927PM40_9ACTN</name>
<dbReference type="SUPFAM" id="SSF52540">
    <property type="entry name" value="P-loop containing nucleoside triphosphate hydrolases"/>
    <property type="match status" value="1"/>
</dbReference>
<proteinExistence type="inferred from homology"/>
<dbReference type="Gene3D" id="3.40.50.300">
    <property type="entry name" value="P-loop containing nucleotide triphosphate hydrolases"/>
    <property type="match status" value="1"/>
</dbReference>
<feature type="domain" description="CobW C-terminal" evidence="6">
    <location>
        <begin position="257"/>
        <end position="348"/>
    </location>
</feature>
<reference evidence="7" key="1">
    <citation type="submission" date="2020-09" db="EMBL/GenBank/DDBJ databases">
        <title>Hoyosella lacisalsi sp. nov., a halotolerant actinobacterium isolated from soil of Lake Gudzhirganskoe.</title>
        <authorList>
            <person name="Yang Q."/>
            <person name="Guo P.Y."/>
            <person name="Liu S.W."/>
            <person name="Li F.N."/>
            <person name="Sun C.H."/>
        </authorList>
    </citation>
    <scope>NUCLEOTIDE SEQUENCE</scope>
    <source>
        <strain evidence="7">G463</strain>
    </source>
</reference>
<dbReference type="InterPro" id="IPR003495">
    <property type="entry name" value="CobW/HypB/UreG_nucleotide-bd"/>
</dbReference>
<dbReference type="PANTHER" id="PTHR13748:SF62">
    <property type="entry name" value="COBW DOMAIN-CONTAINING PROTEIN"/>
    <property type="match status" value="1"/>
</dbReference>
<dbReference type="InterPro" id="IPR051316">
    <property type="entry name" value="Zinc-reg_GTPase_activator"/>
</dbReference>
<keyword evidence="2" id="KW-0378">Hydrolase</keyword>
<dbReference type="InterPro" id="IPR027417">
    <property type="entry name" value="P-loop_NTPase"/>
</dbReference>
<dbReference type="SUPFAM" id="SSF90002">
    <property type="entry name" value="Hypothetical protein YjiA, C-terminal domain"/>
    <property type="match status" value="1"/>
</dbReference>
<dbReference type="Pfam" id="PF07683">
    <property type="entry name" value="CobW_C"/>
    <property type="match status" value="1"/>
</dbReference>
<accession>A0A927PM40</accession>
<evidence type="ECO:0000256" key="4">
    <source>
        <dbReference type="ARBA" id="ARBA00034320"/>
    </source>
</evidence>
<keyword evidence="3" id="KW-0143">Chaperone</keyword>
<evidence type="ECO:0000313" key="7">
    <source>
        <dbReference type="EMBL" id="MBD8507845.1"/>
    </source>
</evidence>
<evidence type="ECO:0000259" key="6">
    <source>
        <dbReference type="SMART" id="SM00833"/>
    </source>
</evidence>
<dbReference type="InterPro" id="IPR011629">
    <property type="entry name" value="CobW-like_C"/>
</dbReference>
<dbReference type="Pfam" id="PF02492">
    <property type="entry name" value="cobW"/>
    <property type="match status" value="1"/>
</dbReference>
<keyword evidence="8" id="KW-1185">Reference proteome</keyword>
<evidence type="ECO:0000256" key="2">
    <source>
        <dbReference type="ARBA" id="ARBA00022801"/>
    </source>
</evidence>
<keyword evidence="1" id="KW-0547">Nucleotide-binding</keyword>
<comment type="caution">
    <text evidence="7">The sequence shown here is derived from an EMBL/GenBank/DDBJ whole genome shotgun (WGS) entry which is preliminary data.</text>
</comment>
<organism evidence="7 8">
    <name type="scientific">Lolliginicoccus lacisalsi</name>
    <dbReference type="NCBI Taxonomy" id="2742202"/>
    <lineage>
        <taxon>Bacteria</taxon>
        <taxon>Bacillati</taxon>
        <taxon>Actinomycetota</taxon>
        <taxon>Actinomycetes</taxon>
        <taxon>Mycobacteriales</taxon>
        <taxon>Hoyosellaceae</taxon>
        <taxon>Lolliginicoccus</taxon>
    </lineage>
</organism>
<dbReference type="Proteomes" id="UP000642993">
    <property type="component" value="Unassembled WGS sequence"/>
</dbReference>
<dbReference type="GO" id="GO:0016787">
    <property type="term" value="F:hydrolase activity"/>
    <property type="evidence" value="ECO:0007669"/>
    <property type="project" value="UniProtKB-KW"/>
</dbReference>
<dbReference type="GO" id="GO:0000166">
    <property type="term" value="F:nucleotide binding"/>
    <property type="evidence" value="ECO:0007669"/>
    <property type="project" value="UniProtKB-KW"/>
</dbReference>
<evidence type="ECO:0000256" key="3">
    <source>
        <dbReference type="ARBA" id="ARBA00023186"/>
    </source>
</evidence>
<dbReference type="GO" id="GO:0005737">
    <property type="term" value="C:cytoplasm"/>
    <property type="evidence" value="ECO:0007669"/>
    <property type="project" value="TreeGrafter"/>
</dbReference>
<dbReference type="SMART" id="SM00833">
    <property type="entry name" value="CobW_C"/>
    <property type="match status" value="1"/>
</dbReference>
<dbReference type="CDD" id="cd03112">
    <property type="entry name" value="CobW-like"/>
    <property type="match status" value="1"/>
</dbReference>
<evidence type="ECO:0000256" key="1">
    <source>
        <dbReference type="ARBA" id="ARBA00022741"/>
    </source>
</evidence>
<dbReference type="Gene3D" id="3.30.1220.10">
    <property type="entry name" value="CobW-like, C-terminal domain"/>
    <property type="match status" value="1"/>
</dbReference>
<evidence type="ECO:0000313" key="8">
    <source>
        <dbReference type="Proteomes" id="UP000642993"/>
    </source>
</evidence>